<keyword evidence="3" id="KW-0732">Signal</keyword>
<protein>
    <submittedName>
        <fullName evidence="5">Cell envelope integrity/translocation protein TolA</fullName>
    </submittedName>
</protein>
<feature type="chain" id="PRO_5012783947" evidence="3">
    <location>
        <begin position="29"/>
        <end position="566"/>
    </location>
</feature>
<dbReference type="EMBL" id="CP022203">
    <property type="protein sequence ID" value="ATB49880.1"/>
    <property type="molecule type" value="Genomic_DNA"/>
</dbReference>
<evidence type="ECO:0000313" key="6">
    <source>
        <dbReference type="Proteomes" id="UP000217343"/>
    </source>
</evidence>
<keyword evidence="6" id="KW-1185">Reference proteome</keyword>
<dbReference type="InterPro" id="IPR013229">
    <property type="entry name" value="PEGA"/>
</dbReference>
<dbReference type="OrthoDB" id="5379141at2"/>
<dbReference type="KEGG" id="mmas:MYMAC_005534"/>
<keyword evidence="2" id="KW-1133">Transmembrane helix</keyword>
<evidence type="ECO:0000313" key="5">
    <source>
        <dbReference type="EMBL" id="ATB49880.1"/>
    </source>
</evidence>
<evidence type="ECO:0000256" key="3">
    <source>
        <dbReference type="SAM" id="SignalP"/>
    </source>
</evidence>
<evidence type="ECO:0000259" key="4">
    <source>
        <dbReference type="Pfam" id="PF08308"/>
    </source>
</evidence>
<evidence type="ECO:0000256" key="2">
    <source>
        <dbReference type="SAM" id="Phobius"/>
    </source>
</evidence>
<feature type="compositionally biased region" description="Basic and acidic residues" evidence="1">
    <location>
        <begin position="513"/>
        <end position="566"/>
    </location>
</feature>
<dbReference type="Proteomes" id="UP000217343">
    <property type="component" value="Chromosome"/>
</dbReference>
<feature type="transmembrane region" description="Helical" evidence="2">
    <location>
        <begin position="396"/>
        <end position="416"/>
    </location>
</feature>
<evidence type="ECO:0000256" key="1">
    <source>
        <dbReference type="SAM" id="MobiDB-lite"/>
    </source>
</evidence>
<feature type="signal peptide" evidence="3">
    <location>
        <begin position="1"/>
        <end position="28"/>
    </location>
</feature>
<proteinExistence type="predicted"/>
<dbReference type="AlphaFoldDB" id="A0A250K1W0"/>
<sequence>MRPSRVRAAHAALSGWLVGLLAVGPAAAQTPVSTRLVPRALSAATAEAPADAATVTVVAIALDAAARGDAARLAREAEEAVTRSGRLRLVRLADALDADGLRERQAREAEAAEAMKAGQRAYDELDTEKALKHFDNAVRGYEGADLSRRFTELSRARVMKAASQVANGENTAAQLEIRTALALNPEARFSPNFFPPEEMTFVEQERKAVLTGARSALRVSTEPVPAQVFVDGQFRGISPVDVAGLTAADHYVTVVAPGYALTQRREREGEVTLTLAPVAAQTGLQVFSEQAARKPDSPERDAALRELGTLAGVSQVLALLVRGGAGTSPLEVTGLRLDVADGHNLAYALGTVPRGDALVDGSQSMLMQLVAADAPRQDGKPVTHFAGGISSTRRTVGYVLMATGVAMLAGGVYFGMEASAKADDFKRAAQNSSRAQDIKSTGKTYALVADLGILLGLASAGAGGYLAFAKGGSGGGAKSSSRAPAPAATKESLPMPPPPAQAQPASTQNASDTRAEERQREEDLRQRREEVERQRKELEERREQEERRREEEKKRPALDEDDLRNY</sequence>
<keyword evidence="2" id="KW-0472">Membrane</keyword>
<dbReference type="RefSeq" id="WP_095960285.1">
    <property type="nucleotide sequence ID" value="NZ_CP022203.1"/>
</dbReference>
<feature type="compositionally biased region" description="Low complexity" evidence="1">
    <location>
        <begin position="478"/>
        <end position="488"/>
    </location>
</feature>
<reference evidence="5 6" key="1">
    <citation type="submission" date="2017-06" db="EMBL/GenBank/DDBJ databases">
        <title>Sequencing and comparative analysis of myxobacterial genomes.</title>
        <authorList>
            <person name="Rupp O."/>
            <person name="Goesmann A."/>
            <person name="Sogaard-Andersen L."/>
        </authorList>
    </citation>
    <scope>NUCLEOTIDE SEQUENCE [LARGE SCALE GENOMIC DNA]</scope>
    <source>
        <strain evidence="5 6">DSM 14697</strain>
    </source>
</reference>
<dbReference type="Pfam" id="PF08308">
    <property type="entry name" value="PEGA"/>
    <property type="match status" value="1"/>
</dbReference>
<gene>
    <name evidence="5" type="ORF">MYMAC_005534</name>
</gene>
<accession>A0A250K1W0</accession>
<feature type="region of interest" description="Disordered" evidence="1">
    <location>
        <begin position="471"/>
        <end position="566"/>
    </location>
</feature>
<feature type="domain" description="PEGA" evidence="4">
    <location>
        <begin position="216"/>
        <end position="260"/>
    </location>
</feature>
<name>A0A250K1W0_9BACT</name>
<keyword evidence="2" id="KW-0812">Transmembrane</keyword>
<organism evidence="5 6">
    <name type="scientific">Corallococcus macrosporus DSM 14697</name>
    <dbReference type="NCBI Taxonomy" id="1189310"/>
    <lineage>
        <taxon>Bacteria</taxon>
        <taxon>Pseudomonadati</taxon>
        <taxon>Myxococcota</taxon>
        <taxon>Myxococcia</taxon>
        <taxon>Myxococcales</taxon>
        <taxon>Cystobacterineae</taxon>
        <taxon>Myxococcaceae</taxon>
        <taxon>Corallococcus</taxon>
    </lineage>
</organism>